<reference evidence="1" key="2">
    <citation type="submission" date="2015-06" db="UniProtKB">
        <authorList>
            <consortium name="EnsemblProtists"/>
        </authorList>
    </citation>
    <scope>IDENTIFICATION</scope>
    <source>
        <strain evidence="1">Emoy2</strain>
    </source>
</reference>
<protein>
    <submittedName>
        <fullName evidence="1">Uncharacterized protein</fullName>
    </submittedName>
</protein>
<dbReference type="HOGENOM" id="CLU_198598_0_0_1"/>
<evidence type="ECO:0000313" key="1">
    <source>
        <dbReference type="EnsemblProtists" id="HpaP811539"/>
    </source>
</evidence>
<proteinExistence type="predicted"/>
<accession>M4BYA7</accession>
<dbReference type="EMBL" id="JH598039">
    <property type="status" value="NOT_ANNOTATED_CDS"/>
    <property type="molecule type" value="Genomic_DNA"/>
</dbReference>
<reference evidence="2" key="1">
    <citation type="journal article" date="2010" name="Science">
        <title>Signatures of adaptation to obligate biotrophy in the Hyaloperonospora arabidopsidis genome.</title>
        <authorList>
            <person name="Baxter L."/>
            <person name="Tripathy S."/>
            <person name="Ishaque N."/>
            <person name="Boot N."/>
            <person name="Cabral A."/>
            <person name="Kemen E."/>
            <person name="Thines M."/>
            <person name="Ah-Fong A."/>
            <person name="Anderson R."/>
            <person name="Badejoko W."/>
            <person name="Bittner-Eddy P."/>
            <person name="Boore J.L."/>
            <person name="Chibucos M.C."/>
            <person name="Coates M."/>
            <person name="Dehal P."/>
            <person name="Delehaunty K."/>
            <person name="Dong S."/>
            <person name="Downton P."/>
            <person name="Dumas B."/>
            <person name="Fabro G."/>
            <person name="Fronick C."/>
            <person name="Fuerstenberg S.I."/>
            <person name="Fulton L."/>
            <person name="Gaulin E."/>
            <person name="Govers F."/>
            <person name="Hughes L."/>
            <person name="Humphray S."/>
            <person name="Jiang R.H."/>
            <person name="Judelson H."/>
            <person name="Kamoun S."/>
            <person name="Kyung K."/>
            <person name="Meijer H."/>
            <person name="Minx P."/>
            <person name="Morris P."/>
            <person name="Nelson J."/>
            <person name="Phuntumart V."/>
            <person name="Qutob D."/>
            <person name="Rehmany A."/>
            <person name="Rougon-Cardoso A."/>
            <person name="Ryden P."/>
            <person name="Torto-Alalibo T."/>
            <person name="Studholme D."/>
            <person name="Wang Y."/>
            <person name="Win J."/>
            <person name="Wood J."/>
            <person name="Clifton S.W."/>
            <person name="Rogers J."/>
            <person name="Van den Ackerveken G."/>
            <person name="Jones J.D."/>
            <person name="McDowell J.M."/>
            <person name="Beynon J."/>
            <person name="Tyler B.M."/>
        </authorList>
    </citation>
    <scope>NUCLEOTIDE SEQUENCE [LARGE SCALE GENOMIC DNA]</scope>
    <source>
        <strain evidence="2">Emoy2</strain>
    </source>
</reference>
<dbReference type="EnsemblProtists" id="HpaT811539">
    <property type="protein sequence ID" value="HpaP811539"/>
    <property type="gene ID" value="HpaG811539"/>
</dbReference>
<dbReference type="InParanoid" id="M4BYA7"/>
<dbReference type="VEuPathDB" id="FungiDB:HpaG811539"/>
<name>M4BYA7_HYAAE</name>
<dbReference type="AlphaFoldDB" id="M4BYA7"/>
<evidence type="ECO:0000313" key="2">
    <source>
        <dbReference type="Proteomes" id="UP000011713"/>
    </source>
</evidence>
<organism evidence="1 2">
    <name type="scientific">Hyaloperonospora arabidopsidis (strain Emoy2)</name>
    <name type="common">Downy mildew agent</name>
    <name type="synonym">Peronospora arabidopsidis</name>
    <dbReference type="NCBI Taxonomy" id="559515"/>
    <lineage>
        <taxon>Eukaryota</taxon>
        <taxon>Sar</taxon>
        <taxon>Stramenopiles</taxon>
        <taxon>Oomycota</taxon>
        <taxon>Peronosporomycetes</taxon>
        <taxon>Peronosporales</taxon>
        <taxon>Peronosporaceae</taxon>
        <taxon>Hyaloperonospora</taxon>
    </lineage>
</organism>
<sequence length="77" mass="8735">MDGIISVSHKCCLSLLVVVQKLLRQQVKILFEIWKRQMMMTALVPISLIAFIKPRSQSTTRILGYHGSILTISLIHS</sequence>
<keyword evidence="2" id="KW-1185">Reference proteome</keyword>
<dbReference type="Proteomes" id="UP000011713">
    <property type="component" value="Unassembled WGS sequence"/>
</dbReference>